<dbReference type="RefSeq" id="WP_068880928.1">
    <property type="nucleotide sequence ID" value="NZ_LNTU01000001.1"/>
</dbReference>
<dbReference type="Pfam" id="PF05099">
    <property type="entry name" value="TerB"/>
    <property type="match status" value="1"/>
</dbReference>
<organism evidence="2 3">
    <name type="scientific">Paramesorhizobium deserti</name>
    <dbReference type="NCBI Taxonomy" id="1494590"/>
    <lineage>
        <taxon>Bacteria</taxon>
        <taxon>Pseudomonadati</taxon>
        <taxon>Pseudomonadota</taxon>
        <taxon>Alphaproteobacteria</taxon>
        <taxon>Hyphomicrobiales</taxon>
        <taxon>Phyllobacteriaceae</taxon>
        <taxon>Paramesorhizobium</taxon>
    </lineage>
</organism>
<dbReference type="SUPFAM" id="SSF158682">
    <property type="entry name" value="TerB-like"/>
    <property type="match status" value="1"/>
</dbReference>
<proteinExistence type="predicted"/>
<dbReference type="InterPro" id="IPR007791">
    <property type="entry name" value="DjlA_N"/>
</dbReference>
<dbReference type="STRING" id="1494590.ATN84_06340"/>
<dbReference type="InterPro" id="IPR029024">
    <property type="entry name" value="TerB-like"/>
</dbReference>
<name>A0A135I2B7_9HYPH</name>
<evidence type="ECO:0000313" key="3">
    <source>
        <dbReference type="Proteomes" id="UP000070107"/>
    </source>
</evidence>
<dbReference type="CDD" id="cd07313">
    <property type="entry name" value="terB_like_2"/>
    <property type="match status" value="1"/>
</dbReference>
<evidence type="ECO:0000259" key="1">
    <source>
        <dbReference type="Pfam" id="PF05099"/>
    </source>
</evidence>
<dbReference type="AlphaFoldDB" id="A0A135I2B7"/>
<keyword evidence="3" id="KW-1185">Reference proteome</keyword>
<evidence type="ECO:0000313" key="2">
    <source>
        <dbReference type="EMBL" id="KXF79593.1"/>
    </source>
</evidence>
<feature type="domain" description="Co-chaperone DjlA N-terminal" evidence="1">
    <location>
        <begin position="29"/>
        <end position="142"/>
    </location>
</feature>
<dbReference type="EMBL" id="LNTU01000001">
    <property type="protein sequence ID" value="KXF79593.1"/>
    <property type="molecule type" value="Genomic_DNA"/>
</dbReference>
<reference evidence="2 3" key="1">
    <citation type="submission" date="2015-11" db="EMBL/GenBank/DDBJ databases">
        <title>Draft genome sequence of Paramesorhizobium deserti A-3-E, a strain highly resistant to diverse beta-lactam antibiotics.</title>
        <authorList>
            <person name="Lv R."/>
            <person name="Yang X."/>
            <person name="Fang N."/>
            <person name="Guo J."/>
            <person name="Luo X."/>
            <person name="Peng F."/>
            <person name="Yang R."/>
            <person name="Cui Y."/>
            <person name="Fang C."/>
            <person name="Song Y."/>
        </authorList>
    </citation>
    <scope>NUCLEOTIDE SEQUENCE [LARGE SCALE GENOMIC DNA]</scope>
    <source>
        <strain evidence="2 3">A-3-E</strain>
    </source>
</reference>
<protein>
    <recommendedName>
        <fullName evidence="1">Co-chaperone DjlA N-terminal domain-containing protein</fullName>
    </recommendedName>
</protein>
<accession>A0A135I2B7</accession>
<dbReference type="Proteomes" id="UP000070107">
    <property type="component" value="Unassembled WGS sequence"/>
</dbReference>
<dbReference type="OrthoDB" id="5402150at2"/>
<comment type="caution">
    <text evidence="2">The sequence shown here is derived from an EMBL/GenBank/DDBJ whole genome shotgun (WGS) entry which is preliminary data.</text>
</comment>
<sequence>MFDRLLTFLKGLPFGEDRSGKGFGKDDPRLAVAALMFHVIDADGDRHDEERKRIAETLSEAYQLKGGELDELLEAAEAADQEAIDLYSFTSVIKRHLNEQERIRFIELMWEIAYADGEVDEIEDNVMWRVAELIGVSSRERLTLKHAVAARIAATKTKTKAK</sequence>
<gene>
    <name evidence="2" type="ORF">ATN84_06340</name>
</gene>
<dbReference type="Gene3D" id="1.10.3680.10">
    <property type="entry name" value="TerB-like"/>
    <property type="match status" value="1"/>
</dbReference>